<dbReference type="EMBL" id="JAIWYP010000011">
    <property type="protein sequence ID" value="KAH3734094.1"/>
    <property type="molecule type" value="Genomic_DNA"/>
</dbReference>
<feature type="region of interest" description="Disordered" evidence="1">
    <location>
        <begin position="1"/>
        <end position="54"/>
    </location>
</feature>
<feature type="compositionally biased region" description="Polar residues" evidence="1">
    <location>
        <begin position="1"/>
        <end position="12"/>
    </location>
</feature>
<comment type="caution">
    <text evidence="2">The sequence shown here is derived from an EMBL/GenBank/DDBJ whole genome shotgun (WGS) entry which is preliminary data.</text>
</comment>
<keyword evidence="3" id="KW-1185">Reference proteome</keyword>
<reference evidence="2" key="1">
    <citation type="journal article" date="2019" name="bioRxiv">
        <title>The Genome of the Zebra Mussel, Dreissena polymorpha: A Resource for Invasive Species Research.</title>
        <authorList>
            <person name="McCartney M.A."/>
            <person name="Auch B."/>
            <person name="Kono T."/>
            <person name="Mallez S."/>
            <person name="Zhang Y."/>
            <person name="Obille A."/>
            <person name="Becker A."/>
            <person name="Abrahante J.E."/>
            <person name="Garbe J."/>
            <person name="Badalamenti J.P."/>
            <person name="Herman A."/>
            <person name="Mangelson H."/>
            <person name="Liachko I."/>
            <person name="Sullivan S."/>
            <person name="Sone E.D."/>
            <person name="Koren S."/>
            <person name="Silverstein K.A.T."/>
            <person name="Beckman K.B."/>
            <person name="Gohl D.M."/>
        </authorList>
    </citation>
    <scope>NUCLEOTIDE SEQUENCE</scope>
    <source>
        <strain evidence="2">Duluth1</strain>
        <tissue evidence="2">Whole animal</tissue>
    </source>
</reference>
<name>A0A9D4HVA6_DREPO</name>
<evidence type="ECO:0000256" key="1">
    <source>
        <dbReference type="SAM" id="MobiDB-lite"/>
    </source>
</evidence>
<protein>
    <submittedName>
        <fullName evidence="2">Uncharacterized protein</fullName>
    </submittedName>
</protein>
<sequence>MTCRGSQLTSESGLYKPDDLQRIPADLGTSMQYPALNRGTKGSSSEKLMLKQLS</sequence>
<proteinExistence type="predicted"/>
<evidence type="ECO:0000313" key="2">
    <source>
        <dbReference type="EMBL" id="KAH3734094.1"/>
    </source>
</evidence>
<accession>A0A9D4HVA6</accession>
<organism evidence="2 3">
    <name type="scientific">Dreissena polymorpha</name>
    <name type="common">Zebra mussel</name>
    <name type="synonym">Mytilus polymorpha</name>
    <dbReference type="NCBI Taxonomy" id="45954"/>
    <lineage>
        <taxon>Eukaryota</taxon>
        <taxon>Metazoa</taxon>
        <taxon>Spiralia</taxon>
        <taxon>Lophotrochozoa</taxon>
        <taxon>Mollusca</taxon>
        <taxon>Bivalvia</taxon>
        <taxon>Autobranchia</taxon>
        <taxon>Heteroconchia</taxon>
        <taxon>Euheterodonta</taxon>
        <taxon>Imparidentia</taxon>
        <taxon>Neoheterodontei</taxon>
        <taxon>Myida</taxon>
        <taxon>Dreissenoidea</taxon>
        <taxon>Dreissenidae</taxon>
        <taxon>Dreissena</taxon>
    </lineage>
</organism>
<gene>
    <name evidence="2" type="ORF">DPMN_040534</name>
</gene>
<dbReference type="Proteomes" id="UP000828390">
    <property type="component" value="Unassembled WGS sequence"/>
</dbReference>
<evidence type="ECO:0000313" key="3">
    <source>
        <dbReference type="Proteomes" id="UP000828390"/>
    </source>
</evidence>
<reference evidence="2" key="2">
    <citation type="submission" date="2020-11" db="EMBL/GenBank/DDBJ databases">
        <authorList>
            <person name="McCartney M.A."/>
            <person name="Auch B."/>
            <person name="Kono T."/>
            <person name="Mallez S."/>
            <person name="Becker A."/>
            <person name="Gohl D.M."/>
            <person name="Silverstein K.A.T."/>
            <person name="Koren S."/>
            <person name="Bechman K.B."/>
            <person name="Herman A."/>
            <person name="Abrahante J.E."/>
            <person name="Garbe J."/>
        </authorList>
    </citation>
    <scope>NUCLEOTIDE SEQUENCE</scope>
    <source>
        <strain evidence="2">Duluth1</strain>
        <tissue evidence="2">Whole animal</tissue>
    </source>
</reference>
<dbReference type="AlphaFoldDB" id="A0A9D4HVA6"/>